<feature type="transmembrane region" description="Helical" evidence="1">
    <location>
        <begin position="53"/>
        <end position="72"/>
    </location>
</feature>
<evidence type="ECO:0000313" key="3">
    <source>
        <dbReference type="Proteomes" id="UP000653730"/>
    </source>
</evidence>
<name>A0A926JS65_9FLAO</name>
<feature type="transmembrane region" description="Helical" evidence="1">
    <location>
        <begin position="132"/>
        <end position="156"/>
    </location>
</feature>
<evidence type="ECO:0000313" key="2">
    <source>
        <dbReference type="EMBL" id="MBC9796236.1"/>
    </source>
</evidence>
<feature type="transmembrane region" description="Helical" evidence="1">
    <location>
        <begin position="84"/>
        <end position="107"/>
    </location>
</feature>
<organism evidence="2 3">
    <name type="scientific">Sinomicrobium weinanense</name>
    <dbReference type="NCBI Taxonomy" id="2842200"/>
    <lineage>
        <taxon>Bacteria</taxon>
        <taxon>Pseudomonadati</taxon>
        <taxon>Bacteroidota</taxon>
        <taxon>Flavobacteriia</taxon>
        <taxon>Flavobacteriales</taxon>
        <taxon>Flavobacteriaceae</taxon>
        <taxon>Sinomicrobium</taxon>
    </lineage>
</organism>
<accession>A0A926JS65</accession>
<keyword evidence="1" id="KW-1133">Transmembrane helix</keyword>
<reference evidence="2 3" key="1">
    <citation type="submission" date="2020-09" db="EMBL/GenBank/DDBJ databases">
        <title>Sinomicrobium weinanense sp. nov., a halophilic bacteria isolated from saline-alkali soil.</title>
        <authorList>
            <person name="Wu P."/>
            <person name="Ren H."/>
            <person name="Mei Y."/>
            <person name="Liang Y."/>
            <person name="Chen Z."/>
        </authorList>
    </citation>
    <scope>NUCLEOTIDE SEQUENCE [LARGE SCALE GENOMIC DNA]</scope>
    <source>
        <strain evidence="2 3">FJxs</strain>
    </source>
</reference>
<keyword evidence="3" id="KW-1185">Reference proteome</keyword>
<dbReference type="AlphaFoldDB" id="A0A926JS65"/>
<proteinExistence type="predicted"/>
<evidence type="ECO:0008006" key="4">
    <source>
        <dbReference type="Google" id="ProtNLM"/>
    </source>
</evidence>
<feature type="transmembrane region" description="Helical" evidence="1">
    <location>
        <begin position="168"/>
        <end position="189"/>
    </location>
</feature>
<protein>
    <recommendedName>
        <fullName evidence="4">Yip1 domain-containing protein</fullName>
    </recommendedName>
</protein>
<dbReference type="Proteomes" id="UP000653730">
    <property type="component" value="Unassembled WGS sequence"/>
</dbReference>
<keyword evidence="1" id="KW-0472">Membrane</keyword>
<gene>
    <name evidence="2" type="ORF">IBL28_09670</name>
</gene>
<dbReference type="EMBL" id="JACVDC010000023">
    <property type="protein sequence ID" value="MBC9796236.1"/>
    <property type="molecule type" value="Genomic_DNA"/>
</dbReference>
<dbReference type="RefSeq" id="WP_187965384.1">
    <property type="nucleotide sequence ID" value="NZ_JACVDC010000023.1"/>
</dbReference>
<sequence>MMTNPFVRYSEKKLLFTGLFATIIGSVLAAHFYTRYDGVLDAHTVSELKYYMPFLDNVINVFCLSLVLYGIGKYINRKTRGVDILTVVLISRIPLYIFPLFQIGGYLDEITKKLLPAAGNAFELNITGIEMIFLLVFALVYFAALALFIVLLRYGFAVASNVKSVKHWVLFAFGILVAEILSKLIFLTLN</sequence>
<comment type="caution">
    <text evidence="2">The sequence shown here is derived from an EMBL/GenBank/DDBJ whole genome shotgun (WGS) entry which is preliminary data.</text>
</comment>
<keyword evidence="1" id="KW-0812">Transmembrane</keyword>
<evidence type="ECO:0000256" key="1">
    <source>
        <dbReference type="SAM" id="Phobius"/>
    </source>
</evidence>